<dbReference type="PANTHER" id="PTHR43283">
    <property type="entry name" value="BETA-LACTAMASE-RELATED"/>
    <property type="match status" value="1"/>
</dbReference>
<keyword evidence="2" id="KW-0732">Signal</keyword>
<gene>
    <name evidence="4" type="ORF">SAMN06296416_102152</name>
</gene>
<dbReference type="PANTHER" id="PTHR43283:SF7">
    <property type="entry name" value="BETA-LACTAMASE-RELATED DOMAIN-CONTAINING PROTEIN"/>
    <property type="match status" value="1"/>
</dbReference>
<evidence type="ECO:0000256" key="2">
    <source>
        <dbReference type="SAM" id="SignalP"/>
    </source>
</evidence>
<dbReference type="InterPro" id="IPR001466">
    <property type="entry name" value="Beta-lactam-related"/>
</dbReference>
<feature type="region of interest" description="Disordered" evidence="1">
    <location>
        <begin position="132"/>
        <end position="152"/>
    </location>
</feature>
<feature type="domain" description="Beta-lactamase-related" evidence="3">
    <location>
        <begin position="170"/>
        <end position="435"/>
    </location>
</feature>
<dbReference type="SUPFAM" id="SSF56601">
    <property type="entry name" value="beta-lactamase/transpeptidase-like"/>
    <property type="match status" value="1"/>
</dbReference>
<keyword evidence="5" id="KW-1185">Reference proteome</keyword>
<feature type="signal peptide" evidence="2">
    <location>
        <begin position="1"/>
        <end position="21"/>
    </location>
</feature>
<accession>A0A286D2R7</accession>
<dbReference type="Gene3D" id="3.40.710.10">
    <property type="entry name" value="DD-peptidase/beta-lactamase superfamily"/>
    <property type="match status" value="1"/>
</dbReference>
<evidence type="ECO:0000313" key="5">
    <source>
        <dbReference type="Proteomes" id="UP000219374"/>
    </source>
</evidence>
<dbReference type="Proteomes" id="UP000219374">
    <property type="component" value="Unassembled WGS sequence"/>
</dbReference>
<proteinExistence type="predicted"/>
<name>A0A286D2R7_9GAMM</name>
<evidence type="ECO:0000256" key="1">
    <source>
        <dbReference type="SAM" id="MobiDB-lite"/>
    </source>
</evidence>
<dbReference type="RefSeq" id="WP_202926239.1">
    <property type="nucleotide sequence ID" value="NZ_OCND01000002.1"/>
</dbReference>
<sequence length="460" mass="49058">MKKRMPWLLAAALAAAAPASAQQAPTAYDRAIAAGYKALTMCSGLFNAGREQAQIEATELNGIYPEYDALVPTLASEVDAGRKMVAVPFDDALPPRIAAWRPNLGCVQLPIGAGADALAALPRFDAAAPALDREPWPLGDKDASARPTGDRKRLRQSVDAAFDGASHGEANLTTGVIVVQRGRIIAEKYRQGFGPHVSQRTWSVAKSIAGTVVGVAVGEGLIDPAQPAPVPQWQTPGDPRAAITTDQLLRMASGLHSSTAGNRTDALYFGGAAVSEETVAWPLEAPPGTRFRYANNDIVLAMLGLRTRAGDDARALAFPFAALLWKIGMTRTVPETDWKGNYVMSSQVWTTARDLARFGLLYQQDGVFLGERILPQGWAKYVATPSGPQPGGDFGYGATFWLMNNSPGVPADTYAAFGNRGQYVVIVPGQEIVIVRRGEDPSGKRFDIAKFTADVLAALR</sequence>
<feature type="compositionally biased region" description="Basic and acidic residues" evidence="1">
    <location>
        <begin position="132"/>
        <end position="151"/>
    </location>
</feature>
<dbReference type="EMBL" id="OCND01000002">
    <property type="protein sequence ID" value="SOD52929.1"/>
    <property type="molecule type" value="Genomic_DNA"/>
</dbReference>
<dbReference type="AlphaFoldDB" id="A0A286D2R7"/>
<dbReference type="InterPro" id="IPR012338">
    <property type="entry name" value="Beta-lactam/transpept-like"/>
</dbReference>
<protein>
    <submittedName>
        <fullName evidence="4">CubicO group peptidase, beta-lactamase class C family</fullName>
    </submittedName>
</protein>
<feature type="chain" id="PRO_5013261836" evidence="2">
    <location>
        <begin position="22"/>
        <end position="460"/>
    </location>
</feature>
<evidence type="ECO:0000313" key="4">
    <source>
        <dbReference type="EMBL" id="SOD52929.1"/>
    </source>
</evidence>
<dbReference type="Pfam" id="PF00144">
    <property type="entry name" value="Beta-lactamase"/>
    <property type="match status" value="1"/>
</dbReference>
<evidence type="ECO:0000259" key="3">
    <source>
        <dbReference type="Pfam" id="PF00144"/>
    </source>
</evidence>
<reference evidence="4 5" key="1">
    <citation type="submission" date="2017-09" db="EMBL/GenBank/DDBJ databases">
        <authorList>
            <person name="Ehlers B."/>
            <person name="Leendertz F.H."/>
        </authorList>
    </citation>
    <scope>NUCLEOTIDE SEQUENCE [LARGE SCALE GENOMIC DNA]</scope>
    <source>
        <strain evidence="4 5">CGMCC 1.10978</strain>
    </source>
</reference>
<dbReference type="InterPro" id="IPR050789">
    <property type="entry name" value="Diverse_Enzym_Activities"/>
</dbReference>
<organism evidence="4 5">
    <name type="scientific">Pseudoxanthomonas wuyuanensis</name>
    <dbReference type="NCBI Taxonomy" id="1073196"/>
    <lineage>
        <taxon>Bacteria</taxon>
        <taxon>Pseudomonadati</taxon>
        <taxon>Pseudomonadota</taxon>
        <taxon>Gammaproteobacteria</taxon>
        <taxon>Lysobacterales</taxon>
        <taxon>Lysobacteraceae</taxon>
        <taxon>Pseudoxanthomonas</taxon>
    </lineage>
</organism>